<dbReference type="InterPro" id="IPR036571">
    <property type="entry name" value="MECDP_synthase_sf"/>
</dbReference>
<accession>A0A090CYB8</accession>
<dbReference type="OrthoDB" id="9804336at2"/>
<dbReference type="Pfam" id="PF02542">
    <property type="entry name" value="YgbB"/>
    <property type="match status" value="1"/>
</dbReference>
<keyword evidence="5" id="KW-0479">Metal-binding</keyword>
<dbReference type="SUPFAM" id="SSF69765">
    <property type="entry name" value="IpsF-like"/>
    <property type="match status" value="1"/>
</dbReference>
<dbReference type="GO" id="GO:0019288">
    <property type="term" value="P:isopentenyl diphosphate biosynthetic process, methylerythritol 4-phosphate pathway"/>
    <property type="evidence" value="ECO:0007669"/>
    <property type="project" value="UniProtKB-UniPathway"/>
</dbReference>
<dbReference type="PANTHER" id="PTHR43181">
    <property type="entry name" value="2-C-METHYL-D-ERYTHRITOL 2,4-CYCLODIPHOSPHATE SYNTHASE, CHLOROPLASTIC"/>
    <property type="match status" value="1"/>
</dbReference>
<evidence type="ECO:0000256" key="3">
    <source>
        <dbReference type="ARBA" id="ARBA00004709"/>
    </source>
</evidence>
<dbReference type="InterPro" id="IPR003526">
    <property type="entry name" value="MECDP_synthase"/>
</dbReference>
<evidence type="ECO:0000313" key="9">
    <source>
        <dbReference type="EMBL" id="CDR33281.1"/>
    </source>
</evidence>
<evidence type="ECO:0000256" key="5">
    <source>
        <dbReference type="ARBA" id="ARBA00022723"/>
    </source>
</evidence>
<dbReference type="Gene3D" id="3.30.1330.50">
    <property type="entry name" value="2-C-methyl-D-erythritol 2,4-cyclodiphosphate synthase"/>
    <property type="match status" value="1"/>
</dbReference>
<evidence type="ECO:0000256" key="6">
    <source>
        <dbReference type="ARBA" id="ARBA00023229"/>
    </source>
</evidence>
<reference evidence="9" key="2">
    <citation type="submission" date="2014-09" db="EMBL/GenBank/DDBJ databases">
        <title>Criblamydia sequanensis harbors a mega-plasmid encoding arsenite resistance.</title>
        <authorList>
            <person name="Bertelli C."/>
            <person name="Goesmann A."/>
            <person name="Greub G."/>
        </authorList>
    </citation>
    <scope>NUCLEOTIDE SEQUENCE [LARGE SCALE GENOMIC DNA]</scope>
    <source>
        <strain evidence="9">CRIB-18</strain>
    </source>
</reference>
<dbReference type="AlphaFoldDB" id="A0A090CYB8"/>
<dbReference type="EC" id="4.6.1.12" evidence="4"/>
<evidence type="ECO:0000313" key="10">
    <source>
        <dbReference type="Proteomes" id="UP000031552"/>
    </source>
</evidence>
<dbReference type="Proteomes" id="UP000031552">
    <property type="component" value="Unassembled WGS sequence"/>
</dbReference>
<dbReference type="eggNOG" id="COG0245">
    <property type="taxonomic scope" value="Bacteria"/>
</dbReference>
<keyword evidence="6" id="KW-0414">Isoprene biosynthesis</keyword>
<dbReference type="EMBL" id="CCEJ010000003">
    <property type="protein sequence ID" value="CDR33281.1"/>
    <property type="molecule type" value="Genomic_DNA"/>
</dbReference>
<dbReference type="RefSeq" id="WP_041016800.1">
    <property type="nucleotide sequence ID" value="NZ_CCEJ010000003.1"/>
</dbReference>
<dbReference type="GO" id="GO:0016114">
    <property type="term" value="P:terpenoid biosynthetic process"/>
    <property type="evidence" value="ECO:0007669"/>
    <property type="project" value="InterPro"/>
</dbReference>
<dbReference type="GO" id="GO:0008685">
    <property type="term" value="F:2-C-methyl-D-erythritol 2,4-cyclodiphosphate synthase activity"/>
    <property type="evidence" value="ECO:0007669"/>
    <property type="project" value="UniProtKB-EC"/>
</dbReference>
<dbReference type="STRING" id="1437425.CSEC_0444"/>
<dbReference type="PANTHER" id="PTHR43181:SF1">
    <property type="entry name" value="2-C-METHYL-D-ERYTHRITOL 2,4-CYCLODIPHOSPHATE SYNTHASE, CHLOROPLASTIC"/>
    <property type="match status" value="1"/>
</dbReference>
<comment type="pathway">
    <text evidence="3">Isoprenoid biosynthesis; isopentenyl diphosphate biosynthesis via DXP pathway; isopentenyl diphosphate from 1-deoxy-D-xylulose 5-phosphate: step 4/6.</text>
</comment>
<evidence type="ECO:0000256" key="7">
    <source>
        <dbReference type="ARBA" id="ARBA00023239"/>
    </source>
</evidence>
<evidence type="ECO:0000256" key="2">
    <source>
        <dbReference type="ARBA" id="ARBA00001968"/>
    </source>
</evidence>
<reference evidence="9" key="1">
    <citation type="submission" date="2013-12" db="EMBL/GenBank/DDBJ databases">
        <authorList>
            <person name="Linke B."/>
        </authorList>
    </citation>
    <scope>NUCLEOTIDE SEQUENCE [LARGE SCALE GENOMIC DNA]</scope>
    <source>
        <strain evidence="9">CRIB-18</strain>
    </source>
</reference>
<comment type="catalytic activity">
    <reaction evidence="1">
        <text>4-CDP-2-C-methyl-D-erythritol 2-phosphate = 2-C-methyl-D-erythritol 2,4-cyclic diphosphate + CMP</text>
        <dbReference type="Rhea" id="RHEA:23864"/>
        <dbReference type="ChEBI" id="CHEBI:57919"/>
        <dbReference type="ChEBI" id="CHEBI:58483"/>
        <dbReference type="ChEBI" id="CHEBI:60377"/>
        <dbReference type="EC" id="4.6.1.12"/>
    </reaction>
</comment>
<evidence type="ECO:0000256" key="1">
    <source>
        <dbReference type="ARBA" id="ARBA00000200"/>
    </source>
</evidence>
<keyword evidence="10" id="KW-1185">Reference proteome</keyword>
<feature type="domain" description="2-C-methyl-D-erythritol 2,4-cyclodiphosphate synthase" evidence="8">
    <location>
        <begin position="20"/>
        <end position="180"/>
    </location>
</feature>
<comment type="cofactor">
    <cofactor evidence="2">
        <name>a divalent metal cation</name>
        <dbReference type="ChEBI" id="CHEBI:60240"/>
    </cofactor>
</comment>
<dbReference type="PROSITE" id="PS01350">
    <property type="entry name" value="ISPF"/>
    <property type="match status" value="1"/>
</dbReference>
<name>A0A090CYB8_9BACT</name>
<sequence length="192" mass="21343">MATTDSHRFLTAEEKKIVESKDVHEEETEFYSKDKKLVIGGVTLEESEQKKYGPFKARSDGDVLYHSVVNALLSALGDKKARDIGTLFPNTDKANSNRNSSDFLKAASELIQASNYELADLKVMVKGKPRLDWQLVEKNLLNYFKSQKLTPDIHVQATSGEEMDGAGKGLGVEVFAVCLLQLKTLDQSKFLA</sequence>
<keyword evidence="7 9" id="KW-0456">Lyase</keyword>
<evidence type="ECO:0000256" key="4">
    <source>
        <dbReference type="ARBA" id="ARBA00012579"/>
    </source>
</evidence>
<evidence type="ECO:0000259" key="8">
    <source>
        <dbReference type="Pfam" id="PF02542"/>
    </source>
</evidence>
<dbReference type="GO" id="GO:0046872">
    <property type="term" value="F:metal ion binding"/>
    <property type="evidence" value="ECO:0007669"/>
    <property type="project" value="UniProtKB-KW"/>
</dbReference>
<organism evidence="9 10">
    <name type="scientific">Candidatus Criblamydia sequanensis CRIB-18</name>
    <dbReference type="NCBI Taxonomy" id="1437425"/>
    <lineage>
        <taxon>Bacteria</taxon>
        <taxon>Pseudomonadati</taxon>
        <taxon>Chlamydiota</taxon>
        <taxon>Chlamydiia</taxon>
        <taxon>Parachlamydiales</taxon>
        <taxon>Candidatus Criblamydiaceae</taxon>
        <taxon>Candidatus Criblamydia</taxon>
    </lineage>
</organism>
<gene>
    <name evidence="9" type="primary">ispf1</name>
    <name evidence="9" type="ORF">CSEC_0444</name>
</gene>
<dbReference type="UniPathway" id="UPA00056">
    <property type="reaction ID" value="UER00095"/>
</dbReference>
<dbReference type="InterPro" id="IPR020555">
    <property type="entry name" value="MECDP_synthase_CS"/>
</dbReference>
<protein>
    <recommendedName>
        <fullName evidence="4">2-C-methyl-D-erythritol 2,4-cyclodiphosphate synthase</fullName>
        <ecNumber evidence="4">4.6.1.12</ecNumber>
    </recommendedName>
</protein>
<comment type="caution">
    <text evidence="9">The sequence shown here is derived from an EMBL/GenBank/DDBJ whole genome shotgun (WGS) entry which is preliminary data.</text>
</comment>
<proteinExistence type="predicted"/>